<feature type="domain" description="Transposase IS204/IS1001/IS1096/IS1165 zinc-finger" evidence="2">
    <location>
        <begin position="36"/>
        <end position="82"/>
    </location>
</feature>
<evidence type="ECO:0000313" key="8">
    <source>
        <dbReference type="EMBL" id="ASC74269.1"/>
    </source>
</evidence>
<evidence type="ECO:0000313" key="3">
    <source>
        <dbReference type="EMBL" id="ASC70360.1"/>
    </source>
</evidence>
<protein>
    <submittedName>
        <fullName evidence="6">Transposase family protein</fullName>
    </submittedName>
</protein>
<evidence type="ECO:0000313" key="7">
    <source>
        <dbReference type="EMBL" id="ASC73667.1"/>
    </source>
</evidence>
<dbReference type="EMBL" id="CP021983">
    <property type="protein sequence ID" value="ASC72141.1"/>
    <property type="molecule type" value="Genomic_DNA"/>
</dbReference>
<evidence type="ECO:0000313" key="9">
    <source>
        <dbReference type="Proteomes" id="UP000191901"/>
    </source>
</evidence>
<dbReference type="InterPro" id="IPR032877">
    <property type="entry name" value="Transposase_HTH"/>
</dbReference>
<evidence type="ECO:0000313" key="4">
    <source>
        <dbReference type="EMBL" id="ASC70624.1"/>
    </source>
</evidence>
<dbReference type="KEGG" id="hhg:XM38_030950"/>
<proteinExistence type="predicted"/>
<dbReference type="EMBL" id="CP021983">
    <property type="protein sequence ID" value="ASC70624.1"/>
    <property type="molecule type" value="Genomic_DNA"/>
</dbReference>
<dbReference type="RefSeq" id="WP_202978832.1">
    <property type="nucleotide sequence ID" value="NZ_CP021983.2"/>
</dbReference>
<evidence type="ECO:0000259" key="2">
    <source>
        <dbReference type="Pfam" id="PF14690"/>
    </source>
</evidence>
<dbReference type="EMBL" id="CP021983">
    <property type="protein sequence ID" value="ASC70950.1"/>
    <property type="molecule type" value="Genomic_DNA"/>
</dbReference>
<evidence type="ECO:0000313" key="6">
    <source>
        <dbReference type="EMBL" id="ASC72141.1"/>
    </source>
</evidence>
<dbReference type="PANTHER" id="PTHR33498:SF1">
    <property type="entry name" value="TRANSPOSASE FOR INSERTION SEQUENCE ELEMENT IS1557"/>
    <property type="match status" value="1"/>
</dbReference>
<organism evidence="6 9">
    <name type="scientific">Halomicronema hongdechloris C2206</name>
    <dbReference type="NCBI Taxonomy" id="1641165"/>
    <lineage>
        <taxon>Bacteria</taxon>
        <taxon>Bacillati</taxon>
        <taxon>Cyanobacteriota</taxon>
        <taxon>Cyanophyceae</taxon>
        <taxon>Nodosilineales</taxon>
        <taxon>Nodosilineaceae</taxon>
        <taxon>Halomicronema</taxon>
    </lineage>
</organism>
<dbReference type="KEGG" id="hhg:XM38_052440"/>
<dbReference type="AlphaFoldDB" id="A0A1Z3HPB7"/>
<dbReference type="PANTHER" id="PTHR33498">
    <property type="entry name" value="TRANSPOSASE FOR INSERTION SEQUENCE ELEMENT IS1557"/>
    <property type="match status" value="1"/>
</dbReference>
<gene>
    <name evidence="3" type="ORF">XM38_012980</name>
    <name evidence="4" type="ORF">XM38_015640</name>
    <name evidence="5" type="ORF">XM38_018990</name>
    <name evidence="6" type="ORF">XM38_030950</name>
    <name evidence="7" type="ORF">XM38_046390</name>
    <name evidence="8" type="ORF">XM38_052440</name>
</gene>
<evidence type="ECO:0000313" key="5">
    <source>
        <dbReference type="EMBL" id="ASC70950.1"/>
    </source>
</evidence>
<dbReference type="Proteomes" id="UP000191901">
    <property type="component" value="Chromosome"/>
</dbReference>
<keyword evidence="9" id="KW-1185">Reference proteome</keyword>
<dbReference type="KEGG" id="hhg:XM38_012980"/>
<dbReference type="InterPro" id="IPR029261">
    <property type="entry name" value="Transposase_Znf"/>
</dbReference>
<dbReference type="KEGG" id="hhg:XM38_018990"/>
<dbReference type="Pfam" id="PF13542">
    <property type="entry name" value="HTH_Tnp_ISL3"/>
    <property type="match status" value="1"/>
</dbReference>
<dbReference type="EMBL" id="CP021983">
    <property type="protein sequence ID" value="ASC74269.1"/>
    <property type="molecule type" value="Genomic_DNA"/>
</dbReference>
<reference evidence="6 9" key="1">
    <citation type="journal article" date="2016" name="Biochim. Biophys. Acta">
        <title>Characterization of red-shifted phycobilisomes isolated from the chlorophyll f-containing cyanobacterium Halomicronema hongdechloris.</title>
        <authorList>
            <person name="Li Y."/>
            <person name="Lin Y."/>
            <person name="Garvey C.J."/>
            <person name="Birch D."/>
            <person name="Corkery R.W."/>
            <person name="Loughlin P.C."/>
            <person name="Scheer H."/>
            <person name="Willows R.D."/>
            <person name="Chen M."/>
        </authorList>
    </citation>
    <scope>NUCLEOTIDE SEQUENCE [LARGE SCALE GENOMIC DNA]</scope>
    <source>
        <strain evidence="6 9">C2206</strain>
    </source>
</reference>
<name>A0A1Z3HPB7_9CYAN</name>
<dbReference type="Pfam" id="PF14690">
    <property type="entry name" value="Zn_ribbon_ISL3"/>
    <property type="match status" value="1"/>
</dbReference>
<dbReference type="EMBL" id="CP021983">
    <property type="protein sequence ID" value="ASC73667.1"/>
    <property type="molecule type" value="Genomic_DNA"/>
</dbReference>
<evidence type="ECO:0000259" key="1">
    <source>
        <dbReference type="Pfam" id="PF13542"/>
    </source>
</evidence>
<dbReference type="KEGG" id="hhg:XM38_046390"/>
<reference evidence="6" key="2">
    <citation type="submission" date="2019-01" db="EMBL/GenBank/DDBJ databases">
        <title>Halomicronema hongdechloris genome sequencing.</title>
        <authorList>
            <person name="Willows R."/>
            <person name="Chen M."/>
            <person name="Yaqiong L."/>
            <person name="Hernandez - Prieto M."/>
            <person name="Elbourne L."/>
        </authorList>
    </citation>
    <scope>NUCLEOTIDE SEQUENCE</scope>
    <source>
        <strain evidence="6">C2206</strain>
    </source>
</reference>
<dbReference type="EMBL" id="CP021983">
    <property type="protein sequence ID" value="ASC70360.1"/>
    <property type="molecule type" value="Genomic_DNA"/>
</dbReference>
<accession>A0A1Z3HPB7</accession>
<feature type="domain" description="Transposase IS204/IS1001/IS1096/IS1165 helix-turn-helix" evidence="1">
    <location>
        <begin position="88"/>
        <end position="136"/>
    </location>
</feature>
<dbReference type="InterPro" id="IPR047951">
    <property type="entry name" value="Transpos_ISL3"/>
</dbReference>
<dbReference type="KEGG" id="hhg:XM38_015640"/>
<sequence length="145" mass="16570">MVPLLSELLGLSGIDVESYQESEDGLILEVEAHRDTAICPRCGTLSHHLHQNHGYLVRDLPISHYRKTWLRVNRRQFKCSTCGKPFSEELEFVGARRVYTDRYAEVVVSEVIHSNTANVARQHGLSEDIVWSMVEYVSEKKSVLT</sequence>